<dbReference type="OrthoDB" id="72207at2"/>
<dbReference type="Proteomes" id="UP000192582">
    <property type="component" value="Unassembled WGS sequence"/>
</dbReference>
<dbReference type="AlphaFoldDB" id="A0A1W1UB24"/>
<organism evidence="1 2">
    <name type="scientific">Deinococcus hopiensis KR-140</name>
    <dbReference type="NCBI Taxonomy" id="695939"/>
    <lineage>
        <taxon>Bacteria</taxon>
        <taxon>Thermotogati</taxon>
        <taxon>Deinococcota</taxon>
        <taxon>Deinococci</taxon>
        <taxon>Deinococcales</taxon>
        <taxon>Deinococcaceae</taxon>
        <taxon>Deinococcus</taxon>
    </lineage>
</organism>
<evidence type="ECO:0000313" key="2">
    <source>
        <dbReference type="Proteomes" id="UP000192582"/>
    </source>
</evidence>
<reference evidence="1 2" key="1">
    <citation type="submission" date="2017-04" db="EMBL/GenBank/DDBJ databases">
        <authorList>
            <person name="Afonso C.L."/>
            <person name="Miller P.J."/>
            <person name="Scott M.A."/>
            <person name="Spackman E."/>
            <person name="Goraichik I."/>
            <person name="Dimitrov K.M."/>
            <person name="Suarez D.L."/>
            <person name="Swayne D.E."/>
        </authorList>
    </citation>
    <scope>NUCLEOTIDE SEQUENCE [LARGE SCALE GENOMIC DNA]</scope>
    <source>
        <strain evidence="1 2">KR-140</strain>
    </source>
</reference>
<keyword evidence="2" id="KW-1185">Reference proteome</keyword>
<protein>
    <submittedName>
        <fullName evidence="1">Uncharacterized protein</fullName>
    </submittedName>
</protein>
<dbReference type="STRING" id="695939.SAMN00790413_06566"/>
<sequence length="65" mass="7460">MEEDPNSNAAAPRAAQVYVLRMWQEGNADGVTWRASTRTGTHGERRYFASVDELLEFLYREALRV</sequence>
<evidence type="ECO:0000313" key="1">
    <source>
        <dbReference type="EMBL" id="SMB78240.1"/>
    </source>
</evidence>
<dbReference type="EMBL" id="FWWU01000002">
    <property type="protein sequence ID" value="SMB78240.1"/>
    <property type="molecule type" value="Genomic_DNA"/>
</dbReference>
<accession>A0A1W1UB24</accession>
<gene>
    <name evidence="1" type="ORF">SAMN00790413_06566</name>
</gene>
<proteinExistence type="predicted"/>
<name>A0A1W1UB24_9DEIO</name>
<dbReference type="RefSeq" id="WP_084045153.1">
    <property type="nucleotide sequence ID" value="NZ_FWWU01000002.1"/>
</dbReference>